<protein>
    <submittedName>
        <fullName evidence="3">Glycosyltransferase</fullName>
    </submittedName>
</protein>
<dbReference type="RefSeq" id="WP_422920450.1">
    <property type="nucleotide sequence ID" value="NZ_JAMZEJ010000007.1"/>
</dbReference>
<evidence type="ECO:0000259" key="2">
    <source>
        <dbReference type="Pfam" id="PF00535"/>
    </source>
</evidence>
<dbReference type="SUPFAM" id="SSF53448">
    <property type="entry name" value="Nucleotide-diphospho-sugar transferases"/>
    <property type="match status" value="1"/>
</dbReference>
<sequence>MPPALPAGGGSPLPAVSSGSGTAFAIGWASLLLAALPLGMALLNLSTLRPPPRAEPGGRRPRLSVLIPARDEENNIGDAVRCVLNSSDVELELLVLDDGSTDRTPDILASIEDDRLRVLRGGPLPRGWSGKQHACSVLGERARHPLLVFVDADVRLEPDALSRLAAFMERHPAVALASGFPHQVTRSWSERLLLPLIHLLLMGYRPAILDRDGLDPAFAAGCGQLFVARRGAYRAVGGHAAIRRSLHDGLTLPRAFRKRGFRTALFDATPMARVRMYEGAAPLWEGLTKNATEGMATPRALPVWTVLLGGGHVLPFLLCVLAPSAPARAALAMNLGLRMLLAGRFRQSLRGAVLHPFGVAGLLGVQWAALWRARRGRPSTWRGRRYSAA</sequence>
<dbReference type="EMBL" id="JAMZEJ010000007">
    <property type="protein sequence ID" value="MCQ8241709.1"/>
    <property type="molecule type" value="Genomic_DNA"/>
</dbReference>
<accession>A0ABT1W157</accession>
<keyword evidence="1" id="KW-0812">Transmembrane</keyword>
<dbReference type="PANTHER" id="PTHR43646">
    <property type="entry name" value="GLYCOSYLTRANSFERASE"/>
    <property type="match status" value="1"/>
</dbReference>
<dbReference type="CDD" id="cd06423">
    <property type="entry name" value="CESA_like"/>
    <property type="match status" value="1"/>
</dbReference>
<keyword evidence="4" id="KW-1185">Reference proteome</keyword>
<name>A0ABT1W157_9PROT</name>
<dbReference type="PANTHER" id="PTHR43646:SF3">
    <property type="entry name" value="SLR1566 PROTEIN"/>
    <property type="match status" value="1"/>
</dbReference>
<keyword evidence="1" id="KW-0472">Membrane</keyword>
<feature type="transmembrane region" description="Helical" evidence="1">
    <location>
        <begin position="353"/>
        <end position="373"/>
    </location>
</feature>
<dbReference type="Pfam" id="PF00535">
    <property type="entry name" value="Glycos_transf_2"/>
    <property type="match status" value="1"/>
</dbReference>
<feature type="transmembrane region" description="Helical" evidence="1">
    <location>
        <begin position="20"/>
        <end position="43"/>
    </location>
</feature>
<proteinExistence type="predicted"/>
<organism evidence="3 4">
    <name type="scientific">Rhizosaccharibacter radicis</name>
    <dbReference type="NCBI Taxonomy" id="2782605"/>
    <lineage>
        <taxon>Bacteria</taxon>
        <taxon>Pseudomonadati</taxon>
        <taxon>Pseudomonadota</taxon>
        <taxon>Alphaproteobacteria</taxon>
        <taxon>Acetobacterales</taxon>
        <taxon>Acetobacteraceae</taxon>
        <taxon>Rhizosaccharibacter</taxon>
    </lineage>
</organism>
<reference evidence="3 4" key="1">
    <citation type="submission" date="2022-06" db="EMBL/GenBank/DDBJ databases">
        <title>Rhizosaccharibacter gen. nov. sp. nov. KSS12, endophytic bacteria isolated from sugarcane.</title>
        <authorList>
            <person name="Pitiwittayakul N."/>
        </authorList>
    </citation>
    <scope>NUCLEOTIDE SEQUENCE [LARGE SCALE GENOMIC DNA]</scope>
    <source>
        <strain evidence="3 4">KSS12</strain>
    </source>
</reference>
<keyword evidence="1" id="KW-1133">Transmembrane helix</keyword>
<dbReference type="Proteomes" id="UP001524547">
    <property type="component" value="Unassembled WGS sequence"/>
</dbReference>
<evidence type="ECO:0000313" key="4">
    <source>
        <dbReference type="Proteomes" id="UP001524547"/>
    </source>
</evidence>
<evidence type="ECO:0000313" key="3">
    <source>
        <dbReference type="EMBL" id="MCQ8241709.1"/>
    </source>
</evidence>
<dbReference type="InterPro" id="IPR029044">
    <property type="entry name" value="Nucleotide-diphossugar_trans"/>
</dbReference>
<feature type="domain" description="Glycosyltransferase 2-like" evidence="2">
    <location>
        <begin position="64"/>
        <end position="225"/>
    </location>
</feature>
<dbReference type="Gene3D" id="3.90.550.10">
    <property type="entry name" value="Spore Coat Polysaccharide Biosynthesis Protein SpsA, Chain A"/>
    <property type="match status" value="1"/>
</dbReference>
<evidence type="ECO:0000256" key="1">
    <source>
        <dbReference type="SAM" id="Phobius"/>
    </source>
</evidence>
<comment type="caution">
    <text evidence="3">The sequence shown here is derived from an EMBL/GenBank/DDBJ whole genome shotgun (WGS) entry which is preliminary data.</text>
</comment>
<dbReference type="InterPro" id="IPR001173">
    <property type="entry name" value="Glyco_trans_2-like"/>
</dbReference>
<feature type="transmembrane region" description="Helical" evidence="1">
    <location>
        <begin position="303"/>
        <end position="325"/>
    </location>
</feature>
<gene>
    <name evidence="3" type="ORF">NFI88_12770</name>
</gene>